<feature type="compositionally biased region" description="Basic and acidic residues" evidence="4">
    <location>
        <begin position="20"/>
        <end position="37"/>
    </location>
</feature>
<reference evidence="6 7" key="1">
    <citation type="journal article" date="2023" name="Hortic Res">
        <title>Pangenome of water caltrop reveals structural variations and asymmetric subgenome divergence after allopolyploidization.</title>
        <authorList>
            <person name="Zhang X."/>
            <person name="Chen Y."/>
            <person name="Wang L."/>
            <person name="Yuan Y."/>
            <person name="Fang M."/>
            <person name="Shi L."/>
            <person name="Lu R."/>
            <person name="Comes H.P."/>
            <person name="Ma Y."/>
            <person name="Chen Y."/>
            <person name="Huang G."/>
            <person name="Zhou Y."/>
            <person name="Zheng Z."/>
            <person name="Qiu Y."/>
        </authorList>
    </citation>
    <scope>NUCLEOTIDE SEQUENCE [LARGE SCALE GENOMIC DNA]</scope>
    <source>
        <strain evidence="6">F231</strain>
    </source>
</reference>
<evidence type="ECO:0000256" key="3">
    <source>
        <dbReference type="PROSITE-ProRule" id="PRU00176"/>
    </source>
</evidence>
<feature type="region of interest" description="Disordered" evidence="4">
    <location>
        <begin position="20"/>
        <end position="40"/>
    </location>
</feature>
<accession>A0AAN7LBP4</accession>
<dbReference type="SUPFAM" id="SSF54928">
    <property type="entry name" value="RNA-binding domain, RBD"/>
    <property type="match status" value="2"/>
</dbReference>
<proteinExistence type="predicted"/>
<dbReference type="GO" id="GO:0000785">
    <property type="term" value="C:chromatin"/>
    <property type="evidence" value="ECO:0007669"/>
    <property type="project" value="TreeGrafter"/>
</dbReference>
<dbReference type="PANTHER" id="PTHR48033:SF5">
    <property type="entry name" value="RRM DOMAIN-CONTAINING PROTEIN"/>
    <property type="match status" value="1"/>
</dbReference>
<evidence type="ECO:0000313" key="6">
    <source>
        <dbReference type="EMBL" id="KAK4783507.1"/>
    </source>
</evidence>
<dbReference type="Pfam" id="PF00076">
    <property type="entry name" value="RRM_1"/>
    <property type="match status" value="2"/>
</dbReference>
<evidence type="ECO:0000256" key="4">
    <source>
        <dbReference type="SAM" id="MobiDB-lite"/>
    </source>
</evidence>
<comment type="subcellular location">
    <subcellularLocation>
        <location evidence="1">Nucleus</location>
    </subcellularLocation>
</comment>
<comment type="caution">
    <text evidence="6">The sequence shown here is derived from an EMBL/GenBank/DDBJ whole genome shotgun (WGS) entry which is preliminary data.</text>
</comment>
<keyword evidence="3" id="KW-0694">RNA-binding</keyword>
<dbReference type="FunFam" id="3.30.70.330:FF:000469">
    <property type="entry name" value="Heterogeneous nuclear ribonucleoprotein 1"/>
    <property type="match status" value="1"/>
</dbReference>
<protein>
    <recommendedName>
        <fullName evidence="5">RRM domain-containing protein</fullName>
    </recommendedName>
</protein>
<name>A0AAN7LBP4_TRANT</name>
<dbReference type="InterPro" id="IPR012677">
    <property type="entry name" value="Nucleotide-bd_a/b_plait_sf"/>
</dbReference>
<dbReference type="PANTHER" id="PTHR48033">
    <property type="entry name" value="RNA-BINDING (RRM/RBD/RNP MOTIFS) FAMILY PROTEIN"/>
    <property type="match status" value="1"/>
</dbReference>
<evidence type="ECO:0000313" key="7">
    <source>
        <dbReference type="Proteomes" id="UP001346149"/>
    </source>
</evidence>
<dbReference type="InterPro" id="IPR000504">
    <property type="entry name" value="RRM_dom"/>
</dbReference>
<keyword evidence="2" id="KW-0539">Nucleus</keyword>
<dbReference type="SMART" id="SM00360">
    <property type="entry name" value="RRM"/>
    <property type="match status" value="2"/>
</dbReference>
<organism evidence="6 7">
    <name type="scientific">Trapa natans</name>
    <name type="common">Water chestnut</name>
    <dbReference type="NCBI Taxonomy" id="22666"/>
    <lineage>
        <taxon>Eukaryota</taxon>
        <taxon>Viridiplantae</taxon>
        <taxon>Streptophyta</taxon>
        <taxon>Embryophyta</taxon>
        <taxon>Tracheophyta</taxon>
        <taxon>Spermatophyta</taxon>
        <taxon>Magnoliopsida</taxon>
        <taxon>eudicotyledons</taxon>
        <taxon>Gunneridae</taxon>
        <taxon>Pentapetalae</taxon>
        <taxon>rosids</taxon>
        <taxon>malvids</taxon>
        <taxon>Myrtales</taxon>
        <taxon>Lythraceae</taxon>
        <taxon>Trapa</taxon>
    </lineage>
</organism>
<dbReference type="EMBL" id="JAXQNO010000015">
    <property type="protein sequence ID" value="KAK4783507.1"/>
    <property type="molecule type" value="Genomic_DNA"/>
</dbReference>
<evidence type="ECO:0000256" key="1">
    <source>
        <dbReference type="ARBA" id="ARBA00004123"/>
    </source>
</evidence>
<dbReference type="AlphaFoldDB" id="A0AAN7LBP4"/>
<dbReference type="InterPro" id="IPR035979">
    <property type="entry name" value="RBD_domain_sf"/>
</dbReference>
<dbReference type="GO" id="GO:0010468">
    <property type="term" value="P:regulation of gene expression"/>
    <property type="evidence" value="ECO:0007669"/>
    <property type="project" value="TreeGrafter"/>
</dbReference>
<dbReference type="FunFam" id="3.30.70.330:FF:000051">
    <property type="entry name" value="Heterogeneous nuclear ribonucleoprotein 1"/>
    <property type="match status" value="1"/>
</dbReference>
<feature type="domain" description="RRM" evidence="5">
    <location>
        <begin position="132"/>
        <end position="210"/>
    </location>
</feature>
<gene>
    <name evidence="6" type="ORF">SAY86_007881</name>
</gene>
<feature type="region of interest" description="Disordered" evidence="4">
    <location>
        <begin position="202"/>
        <end position="229"/>
    </location>
</feature>
<dbReference type="GO" id="GO:0003723">
    <property type="term" value="F:RNA binding"/>
    <property type="evidence" value="ECO:0007669"/>
    <property type="project" value="UniProtKB-UniRule"/>
</dbReference>
<dbReference type="Proteomes" id="UP001346149">
    <property type="component" value="Unassembled WGS sequence"/>
</dbReference>
<dbReference type="PROSITE" id="PS50102">
    <property type="entry name" value="RRM"/>
    <property type="match status" value="2"/>
</dbReference>
<evidence type="ECO:0000256" key="2">
    <source>
        <dbReference type="ARBA" id="ARBA00023242"/>
    </source>
</evidence>
<feature type="domain" description="RRM" evidence="5">
    <location>
        <begin position="44"/>
        <end position="120"/>
    </location>
</feature>
<sequence>MDAMENEVAYEGEAHEIEHSDHHLHHSVDDDRSHHQSGDGASLGKIFVGGLARETTNAQFVKHFGQYGEITDSVIMKDRKTGQPRGFGFVTYADPSVVDKVIEDTHVINGKQVEIKRTIPKGAATSKDFKTKKIFVGGIPSTVNEDEFKEFFTQFGDVKEHQIMRDHATNRSRGFGFITFDNEDAVDDLLSRGNRLELAGTQVEVKRAEPKKPNPPPPPSRRYSDSRHSYGGGYADAYGGYGGSGYGSYNRSGGAYGGRPGAYGGYGGADFGGYGGYGGGGIGPYRGDPSLAYSSRYGGGGMTRGYDMGGPYGGGPGGAYGGYGGGAGSYGGGAGSYGGPGSAGAYDPALGGGYGGSTGAGGGSGFYGSRGGYGGGAGSNRYHPYGRYGYVTPDDVPDLLDQHVSKGLVIERLWRGQMGGGRISYIKGEESGSSKVEA</sequence>
<dbReference type="Gene3D" id="3.30.70.330">
    <property type="match status" value="2"/>
</dbReference>
<keyword evidence="7" id="KW-1185">Reference proteome</keyword>
<dbReference type="GO" id="GO:0005654">
    <property type="term" value="C:nucleoplasm"/>
    <property type="evidence" value="ECO:0007669"/>
    <property type="project" value="TreeGrafter"/>
</dbReference>
<evidence type="ECO:0000259" key="5">
    <source>
        <dbReference type="PROSITE" id="PS50102"/>
    </source>
</evidence>